<name>C7RS50_ACCRE</name>
<accession>C7RS50</accession>
<dbReference type="OrthoDB" id="2077946at2"/>
<sequence>MLIPDFETVLPRLVSTFESGRLVPFIGAGMSAPVCNGWPAFIQALERAAGMAEMPLAADAPRETLVRRANLAVRMLKRAAPGKFATAVRASLLTRPDESPSALAQTDALARLGWPLVVTTNYDNCYAAALCRFAAGRDFAVLGRSAEDCQRVLTSLTNVGRPLLWALQGYLADLPHLGVHAEDLTALEQQLVVGHEEYRRVTYRDAHFRRAFAEVFRQRSLLFLGAGLQETYLQELFGEVLEFYGPGARTHYAFIPEGEVDPEFMLARFQIVVVEYPKGEHGQVCARLNALADQLSRPHRTATTWSWGRIEDTGTEHWRSVPDLEVIRGPLPTAAADGECLAVSAGGSGDNFFFSPGIRSVLCQWQAVQPMPDRLPSPYLGQFGALPVFAVRARNEADERSLAEVRDASLALFEWVAPRFRCIRMQLLATGGQDKVDLAHWKVRNYPERFSFVQTVTAWASWRRAHPHVDCRLVLHVVADSVFREIASGRIDVLELLSCTDSRFFVEVVGERGEPERRLFQTMPEVSLAHVAEDLQLAPGMWQAKVTPPPDIQDAWHALDDATLERTLASFGVVPGSTLHFSRRP</sequence>
<dbReference type="EMBL" id="CP001715">
    <property type="protein sequence ID" value="ACV35873.1"/>
    <property type="molecule type" value="Genomic_DNA"/>
</dbReference>
<gene>
    <name evidence="1" type="ordered locus">CAP2UW1_2587</name>
</gene>
<dbReference type="AlphaFoldDB" id="C7RS50"/>
<proteinExistence type="predicted"/>
<dbReference type="eggNOG" id="COG2938">
    <property type="taxonomic scope" value="Bacteria"/>
</dbReference>
<dbReference type="Pfam" id="PF13289">
    <property type="entry name" value="SIR2_2"/>
    <property type="match status" value="1"/>
</dbReference>
<organism evidence="1">
    <name type="scientific">Accumulibacter regalis</name>
    <dbReference type="NCBI Taxonomy" id="522306"/>
    <lineage>
        <taxon>Bacteria</taxon>
        <taxon>Pseudomonadati</taxon>
        <taxon>Pseudomonadota</taxon>
        <taxon>Betaproteobacteria</taxon>
        <taxon>Candidatus Accumulibacter</taxon>
    </lineage>
</organism>
<reference evidence="1" key="1">
    <citation type="submission" date="2009-08" db="EMBL/GenBank/DDBJ databases">
        <authorList>
            <consortium name="US DOE Joint Genome Institute"/>
            <person name="Lucas S."/>
            <person name="Copeland A."/>
            <person name="Lapidus A."/>
            <person name="Glavina del Rio T."/>
            <person name="Dalin E."/>
            <person name="Tice H."/>
            <person name="Bruce D."/>
            <person name="Barry K."/>
            <person name="Pitluck S."/>
            <person name="Lowry S."/>
            <person name="Larimer F."/>
            <person name="Land M."/>
            <person name="Hauser L."/>
            <person name="Kyrpides N."/>
            <person name="Ivanova N."/>
            <person name="McMahon K.D."/>
            <person name="Hugenholtz P."/>
        </authorList>
    </citation>
    <scope>NUCLEOTIDE SEQUENCE</scope>
    <source>
        <strain evidence="1">UW-1</strain>
    </source>
</reference>
<dbReference type="HOGENOM" id="CLU_465912_0_0_4"/>
<dbReference type="KEGG" id="app:CAP2UW1_2587"/>
<reference evidence="1" key="2">
    <citation type="submission" date="2009-09" db="EMBL/GenBank/DDBJ databases">
        <title>Complete sequence of chromosome of Candidatus Accumulibacter phosphatis clade IIA str. UW-1.</title>
        <authorList>
            <consortium name="US DOE Joint Genome Institute"/>
            <person name="Martin H.G."/>
            <person name="Ivanova N."/>
            <person name="Kunin V."/>
            <person name="Warnecke F."/>
            <person name="Barry K."/>
            <person name="He S."/>
            <person name="Salamov A."/>
            <person name="Szeto E."/>
            <person name="Dalin E."/>
            <person name="Pangilinan J.L."/>
            <person name="Lapidus A."/>
            <person name="Lowry S."/>
            <person name="Kyrpides N.C."/>
            <person name="McMahon K.D."/>
            <person name="Hugenholtz P."/>
        </authorList>
    </citation>
    <scope>NUCLEOTIDE SEQUENCE [LARGE SCALE GENOMIC DNA]</scope>
    <source>
        <strain evidence="1">UW-1</strain>
    </source>
</reference>
<protein>
    <submittedName>
        <fullName evidence="1">Uncharacterized protein</fullName>
    </submittedName>
</protein>
<evidence type="ECO:0000313" key="1">
    <source>
        <dbReference type="EMBL" id="ACV35873.1"/>
    </source>
</evidence>
<dbReference type="STRING" id="522306.CAP2UW1_2587"/>